<gene>
    <name evidence="1" type="ORF">B193_0033</name>
</gene>
<protein>
    <recommendedName>
        <fullName evidence="3">Addiction module component</fullName>
    </recommendedName>
</protein>
<accession>K6GJD6</accession>
<comment type="caution">
    <text evidence="1">The sequence shown here is derived from an EMBL/GenBank/DDBJ whole genome shotgun (WGS) entry which is preliminary data.</text>
</comment>
<sequence>MSIQYVTDEQGTPVAVQVPIAEWDALLAKVRALEPERDDTEYLLGSPAMRERLMASMKSEDHVPWEAVQDALGI</sequence>
<dbReference type="EMBL" id="ALAO01000014">
    <property type="protein sequence ID" value="EKO41219.1"/>
    <property type="molecule type" value="Genomic_DNA"/>
</dbReference>
<evidence type="ECO:0000313" key="1">
    <source>
        <dbReference type="EMBL" id="EKO41219.1"/>
    </source>
</evidence>
<dbReference type="AlphaFoldDB" id="K6GJD6"/>
<name>K6GJD6_9BACT</name>
<evidence type="ECO:0000313" key="2">
    <source>
        <dbReference type="Proteomes" id="UP000006272"/>
    </source>
</evidence>
<reference evidence="1 2" key="1">
    <citation type="submission" date="2012-07" db="EMBL/GenBank/DDBJ databases">
        <title>Draft genome sequence of Desulfovibrio magneticus str. Maddingley MBC34 obtained from a metagenomic sequence of a methanogenic enrichment isolated from coal-seam formation water in Victoria, Australia.</title>
        <authorList>
            <person name="Greenfield P."/>
            <person name="Hendry P."/>
            <person name="Li D."/>
            <person name="Rosewarne C.P."/>
            <person name="Tran-Dinh N."/>
            <person name="Elbourne L.D.H."/>
            <person name="Paulsen I.T."/>
            <person name="Midgley D.J."/>
        </authorList>
    </citation>
    <scope>NUCLEOTIDE SEQUENCE [LARGE SCALE GENOMIC DNA]</scope>
    <source>
        <strain evidence="2">Maddingley MBC34</strain>
    </source>
</reference>
<dbReference type="PATRIC" id="fig|1206767.3.peg.23"/>
<evidence type="ECO:0008006" key="3">
    <source>
        <dbReference type="Google" id="ProtNLM"/>
    </source>
</evidence>
<proteinExistence type="predicted"/>
<organism evidence="1 2">
    <name type="scientific">Solidesulfovibrio magneticus str. Maddingley MBC34</name>
    <dbReference type="NCBI Taxonomy" id="1206767"/>
    <lineage>
        <taxon>Bacteria</taxon>
        <taxon>Pseudomonadati</taxon>
        <taxon>Thermodesulfobacteriota</taxon>
        <taxon>Desulfovibrionia</taxon>
        <taxon>Desulfovibrionales</taxon>
        <taxon>Desulfovibrionaceae</taxon>
        <taxon>Solidesulfovibrio</taxon>
    </lineage>
</organism>
<dbReference type="Proteomes" id="UP000006272">
    <property type="component" value="Unassembled WGS sequence"/>
</dbReference>